<evidence type="ECO:0000313" key="3">
    <source>
        <dbReference type="EMBL" id="MBP0618118.1"/>
    </source>
</evidence>
<reference evidence="3 4" key="1">
    <citation type="submission" date="2021-04" db="EMBL/GenBank/DDBJ databases">
        <title>Whole genome sequence of Jiella sp. KSK16Y-1.</title>
        <authorList>
            <person name="Tuo L."/>
        </authorList>
    </citation>
    <scope>NUCLEOTIDE SEQUENCE [LARGE SCALE GENOMIC DNA]</scope>
    <source>
        <strain evidence="3 4">KSK16Y-1</strain>
    </source>
</reference>
<keyword evidence="2" id="KW-0812">Transmembrane</keyword>
<proteinExistence type="predicted"/>
<evidence type="ECO:0000313" key="4">
    <source>
        <dbReference type="Proteomes" id="UP000678276"/>
    </source>
</evidence>
<evidence type="ECO:0000256" key="2">
    <source>
        <dbReference type="SAM" id="Phobius"/>
    </source>
</evidence>
<protein>
    <submittedName>
        <fullName evidence="3">Uncharacterized protein</fullName>
    </submittedName>
</protein>
<keyword evidence="2" id="KW-1133">Transmembrane helix</keyword>
<keyword evidence="2" id="KW-0472">Membrane</keyword>
<comment type="caution">
    <text evidence="3">The sequence shown here is derived from an EMBL/GenBank/DDBJ whole genome shotgun (WGS) entry which is preliminary data.</text>
</comment>
<feature type="compositionally biased region" description="Basic and acidic residues" evidence="1">
    <location>
        <begin position="40"/>
        <end position="56"/>
    </location>
</feature>
<name>A0ABS4BN16_9HYPH</name>
<feature type="transmembrane region" description="Helical" evidence="2">
    <location>
        <begin position="6"/>
        <end position="25"/>
    </location>
</feature>
<accession>A0ABS4BN16</accession>
<dbReference type="RefSeq" id="WP_209597545.1">
    <property type="nucleotide sequence ID" value="NZ_JAGJCF010000025.1"/>
</dbReference>
<gene>
    <name evidence="3" type="ORF">J6595_21270</name>
</gene>
<feature type="region of interest" description="Disordered" evidence="1">
    <location>
        <begin position="29"/>
        <end position="56"/>
    </location>
</feature>
<dbReference type="Proteomes" id="UP000678276">
    <property type="component" value="Unassembled WGS sequence"/>
</dbReference>
<organism evidence="3 4">
    <name type="scientific">Jiella mangrovi</name>
    <dbReference type="NCBI Taxonomy" id="2821407"/>
    <lineage>
        <taxon>Bacteria</taxon>
        <taxon>Pseudomonadati</taxon>
        <taxon>Pseudomonadota</taxon>
        <taxon>Alphaproteobacteria</taxon>
        <taxon>Hyphomicrobiales</taxon>
        <taxon>Aurantimonadaceae</taxon>
        <taxon>Jiella</taxon>
    </lineage>
</organism>
<dbReference type="EMBL" id="JAGJCF010000025">
    <property type="protein sequence ID" value="MBP0618118.1"/>
    <property type="molecule type" value="Genomic_DNA"/>
</dbReference>
<sequence length="56" mass="6373">MNWMALGELFAVLVGLLAGWYFLVYRDPVTGKHGRGITGRPREPDDATRREDPKEN</sequence>
<keyword evidence="4" id="KW-1185">Reference proteome</keyword>
<evidence type="ECO:0000256" key="1">
    <source>
        <dbReference type="SAM" id="MobiDB-lite"/>
    </source>
</evidence>